<evidence type="ECO:0000256" key="1">
    <source>
        <dbReference type="ARBA" id="ARBA00004123"/>
    </source>
</evidence>
<dbReference type="PANTHER" id="PTHR12949:SF0">
    <property type="entry name" value="DNA-DIRECTED RNA POLYMERASE III SUBUNIT RPC3"/>
    <property type="match status" value="1"/>
</dbReference>
<dbReference type="Pfam" id="PF05645">
    <property type="entry name" value="RNA_pol_Rpc82"/>
    <property type="match status" value="1"/>
</dbReference>
<sequence length="519" mass="60058">MAISMSKNCKCILHDHFGELAETVGYYLSRKSACHLRDIINGTKVPVDRVKKVLSILIQQNLVEFEKNKRGQTEYMLNHDRVMWRNRIPRYIHCGKSLYGDAAELVIEDIVQNGQVTMIDTVENVTDKLNEALENADVSVVYEKFKCLAQTHFLQQCVNPLDPPLKNEMDERDVTSLYTVPPLTSGSKKRKHSVGDSDQPQAKRIKTEPGTQASTDEVYWRINYSRFHQYFRDQMLIKAMSSKIDKRAGDILQTMLRLSEVKSEELALTTSPLAFNEIFHALPKELNISRHTCEQYLNIMADDSMSFVMKVGESGGGMYIVNMMKALETLCQAHIESVVQERFGSKSLRIFRVLLLKKHLEQKQIEELVMIPAKEAKELLYNMFAQNYEVSKTADHAPARTFYLFSVNLEQLARMLLQHALKAHYNAMVKREMETRENRRLMEKQERVDAIIASLEANKAEDVQKEEILQTITPAEKSQLTRIRHMINMLDQSELQLDETIFILETYIQYCEEKQKSKF</sequence>
<organism evidence="11 12">
    <name type="scientific">Mya arenaria</name>
    <name type="common">Soft-shell clam</name>
    <dbReference type="NCBI Taxonomy" id="6604"/>
    <lineage>
        <taxon>Eukaryota</taxon>
        <taxon>Metazoa</taxon>
        <taxon>Spiralia</taxon>
        <taxon>Lophotrochozoa</taxon>
        <taxon>Mollusca</taxon>
        <taxon>Bivalvia</taxon>
        <taxon>Autobranchia</taxon>
        <taxon>Heteroconchia</taxon>
        <taxon>Euheterodonta</taxon>
        <taxon>Imparidentia</taxon>
        <taxon>Neoheterodontei</taxon>
        <taxon>Myida</taxon>
        <taxon>Myoidea</taxon>
        <taxon>Myidae</taxon>
        <taxon>Mya</taxon>
    </lineage>
</organism>
<evidence type="ECO:0000256" key="4">
    <source>
        <dbReference type="ARBA" id="ARBA00023163"/>
    </source>
</evidence>
<comment type="similarity">
    <text evidence="2 6">Belongs to the eukaryotic RPC3/POLR3C RNA polymerase subunit family.</text>
</comment>
<dbReference type="Pfam" id="PF20912">
    <property type="entry name" value="RPC3_helical"/>
    <property type="match status" value="1"/>
</dbReference>
<comment type="subunit">
    <text evidence="6">Component of the RNA polymerase III (Pol III) complex consisting of 17 subunits.</text>
</comment>
<name>A0ABY7DVE6_MYAAR</name>
<dbReference type="InterPro" id="IPR039748">
    <property type="entry name" value="RPC3"/>
</dbReference>
<feature type="compositionally biased region" description="Polar residues" evidence="7">
    <location>
        <begin position="177"/>
        <end position="186"/>
    </location>
</feature>
<dbReference type="InterPro" id="IPR036388">
    <property type="entry name" value="WH-like_DNA-bd_sf"/>
</dbReference>
<evidence type="ECO:0000259" key="8">
    <source>
        <dbReference type="Pfam" id="PF05645"/>
    </source>
</evidence>
<feature type="domain" description="RNA polymerase III Rpc82 C -terminal" evidence="8">
    <location>
        <begin position="188"/>
        <end position="330"/>
    </location>
</feature>
<protein>
    <recommendedName>
        <fullName evidence="6">DNA-directed RNA polymerase III subunit RPC3</fullName>
        <shortName evidence="6">RNA polymerase III subunit C3</shortName>
    </recommendedName>
</protein>
<feature type="region of interest" description="Disordered" evidence="7">
    <location>
        <begin position="177"/>
        <end position="210"/>
    </location>
</feature>
<dbReference type="PANTHER" id="PTHR12949">
    <property type="entry name" value="RNA POLYMERASE III DNA DIRECTED -RELATED"/>
    <property type="match status" value="1"/>
</dbReference>
<evidence type="ECO:0000256" key="7">
    <source>
        <dbReference type="SAM" id="MobiDB-lite"/>
    </source>
</evidence>
<comment type="function">
    <text evidence="6">DNA-dependent RNA polymerase catalyzes the transcription of DNA into RNA using the four ribonucleoside triphosphates as substrates. Specific core component of RNA polymerase III which synthesizes small RNAs, such as 5S rRNA and tRNAs.</text>
</comment>
<dbReference type="InterPro" id="IPR013197">
    <property type="entry name" value="RNA_pol_III_RPC82-rel_HTH"/>
</dbReference>
<reference evidence="11" key="1">
    <citation type="submission" date="2022-11" db="EMBL/GenBank/DDBJ databases">
        <title>Centuries of genome instability and evolution in soft-shell clam transmissible cancer (bioRxiv).</title>
        <authorList>
            <person name="Hart S.F.M."/>
            <person name="Yonemitsu M.A."/>
            <person name="Giersch R.M."/>
            <person name="Beal B.F."/>
            <person name="Arriagada G."/>
            <person name="Davis B.W."/>
            <person name="Ostrander E.A."/>
            <person name="Goff S.P."/>
            <person name="Metzger M.J."/>
        </authorList>
    </citation>
    <scope>NUCLEOTIDE SEQUENCE</scope>
    <source>
        <strain evidence="11">MELC-2E11</strain>
        <tissue evidence="11">Siphon/mantle</tissue>
    </source>
</reference>
<keyword evidence="12" id="KW-1185">Reference proteome</keyword>
<accession>A0ABY7DVE6</accession>
<dbReference type="EMBL" id="CP111014">
    <property type="protein sequence ID" value="WAR00666.1"/>
    <property type="molecule type" value="Genomic_DNA"/>
</dbReference>
<evidence type="ECO:0000256" key="5">
    <source>
        <dbReference type="ARBA" id="ARBA00023242"/>
    </source>
</evidence>
<keyword evidence="4 6" id="KW-0804">Transcription</keyword>
<keyword evidence="5 6" id="KW-0539">Nucleus</keyword>
<dbReference type="Pfam" id="PF22536">
    <property type="entry name" value="WHD_POLR3C"/>
    <property type="match status" value="1"/>
</dbReference>
<evidence type="ECO:0000313" key="11">
    <source>
        <dbReference type="EMBL" id="WAR00666.1"/>
    </source>
</evidence>
<dbReference type="Gene3D" id="6.10.140.1450">
    <property type="match status" value="1"/>
</dbReference>
<dbReference type="InterPro" id="IPR008806">
    <property type="entry name" value="RNA_pol_III_Rpc82_C"/>
</dbReference>
<dbReference type="Proteomes" id="UP001164746">
    <property type="component" value="Chromosome 3"/>
</dbReference>
<keyword evidence="3 6" id="KW-0240">DNA-directed RNA polymerase</keyword>
<evidence type="ECO:0000259" key="9">
    <source>
        <dbReference type="Pfam" id="PF08221"/>
    </source>
</evidence>
<comment type="subcellular location">
    <subcellularLocation>
        <location evidence="1 6">Nucleus</location>
    </subcellularLocation>
</comment>
<dbReference type="Pfam" id="PF08221">
    <property type="entry name" value="HTH_9"/>
    <property type="match status" value="1"/>
</dbReference>
<evidence type="ECO:0000256" key="6">
    <source>
        <dbReference type="RuleBase" id="RU367076"/>
    </source>
</evidence>
<feature type="domain" description="DNA-directed RNA polymerase III subunit RPC3 winged-helix" evidence="10">
    <location>
        <begin position="335"/>
        <end position="407"/>
    </location>
</feature>
<dbReference type="Gene3D" id="1.10.10.10">
    <property type="entry name" value="Winged helix-like DNA-binding domain superfamily/Winged helix DNA-binding domain"/>
    <property type="match status" value="4"/>
</dbReference>
<evidence type="ECO:0000256" key="3">
    <source>
        <dbReference type="ARBA" id="ARBA00022478"/>
    </source>
</evidence>
<dbReference type="InterPro" id="IPR055207">
    <property type="entry name" value="POLR3C_WHD"/>
</dbReference>
<feature type="domain" description="RNA polymerase III subunit RPC82-related helix-turn-helix" evidence="9">
    <location>
        <begin position="9"/>
        <end position="65"/>
    </location>
</feature>
<evidence type="ECO:0000256" key="2">
    <source>
        <dbReference type="ARBA" id="ARBA00007206"/>
    </source>
</evidence>
<evidence type="ECO:0000259" key="10">
    <source>
        <dbReference type="Pfam" id="PF22536"/>
    </source>
</evidence>
<evidence type="ECO:0000313" key="12">
    <source>
        <dbReference type="Proteomes" id="UP001164746"/>
    </source>
</evidence>
<gene>
    <name evidence="11" type="ORF">MAR_025038</name>
</gene>
<proteinExistence type="inferred from homology"/>